<organism evidence="1">
    <name type="scientific">Anguilla anguilla</name>
    <name type="common">European freshwater eel</name>
    <name type="synonym">Muraena anguilla</name>
    <dbReference type="NCBI Taxonomy" id="7936"/>
    <lineage>
        <taxon>Eukaryota</taxon>
        <taxon>Metazoa</taxon>
        <taxon>Chordata</taxon>
        <taxon>Craniata</taxon>
        <taxon>Vertebrata</taxon>
        <taxon>Euteleostomi</taxon>
        <taxon>Actinopterygii</taxon>
        <taxon>Neopterygii</taxon>
        <taxon>Teleostei</taxon>
        <taxon>Anguilliformes</taxon>
        <taxon>Anguillidae</taxon>
        <taxon>Anguilla</taxon>
    </lineage>
</organism>
<dbReference type="AlphaFoldDB" id="A0A0E9VB18"/>
<proteinExistence type="predicted"/>
<reference evidence="1" key="1">
    <citation type="submission" date="2014-11" db="EMBL/GenBank/DDBJ databases">
        <authorList>
            <person name="Amaro Gonzalez C."/>
        </authorList>
    </citation>
    <scope>NUCLEOTIDE SEQUENCE</scope>
</reference>
<evidence type="ECO:0000313" key="1">
    <source>
        <dbReference type="EMBL" id="JAH74398.1"/>
    </source>
</evidence>
<dbReference type="EMBL" id="GBXM01034179">
    <property type="protein sequence ID" value="JAH74398.1"/>
    <property type="molecule type" value="Transcribed_RNA"/>
</dbReference>
<name>A0A0E9VB18_ANGAN</name>
<accession>A0A0E9VB18</accession>
<protein>
    <submittedName>
        <fullName evidence="1">Uncharacterized protein</fullName>
    </submittedName>
</protein>
<reference evidence="1" key="2">
    <citation type="journal article" date="2015" name="Fish Shellfish Immunol.">
        <title>Early steps in the European eel (Anguilla anguilla)-Vibrio vulnificus interaction in the gills: Role of the RtxA13 toxin.</title>
        <authorList>
            <person name="Callol A."/>
            <person name="Pajuelo D."/>
            <person name="Ebbesson L."/>
            <person name="Teles M."/>
            <person name="MacKenzie S."/>
            <person name="Amaro C."/>
        </authorList>
    </citation>
    <scope>NUCLEOTIDE SEQUENCE</scope>
</reference>
<sequence>MCVVCDGHSNTFTFVVFKPFCYKFGGMLRIIQLEDPVATEF</sequence>